<dbReference type="GO" id="GO:0003824">
    <property type="term" value="F:catalytic activity"/>
    <property type="evidence" value="ECO:0007669"/>
    <property type="project" value="UniProtKB-ARBA"/>
</dbReference>
<keyword evidence="3" id="KW-1185">Reference proteome</keyword>
<organism evidence="2 3">
    <name type="scientific">Pandoraea thiooxydans</name>
    <dbReference type="NCBI Taxonomy" id="445709"/>
    <lineage>
        <taxon>Bacteria</taxon>
        <taxon>Pseudomonadati</taxon>
        <taxon>Pseudomonadota</taxon>
        <taxon>Betaproteobacteria</taxon>
        <taxon>Burkholderiales</taxon>
        <taxon>Burkholderiaceae</taxon>
        <taxon>Pandoraea</taxon>
    </lineage>
</organism>
<dbReference type="Proteomes" id="UP000036700">
    <property type="component" value="Chromosome"/>
</dbReference>
<dbReference type="STRING" id="445709.ABW99_15085"/>
<reference evidence="3" key="1">
    <citation type="submission" date="2015-06" db="EMBL/GenBank/DDBJ databases">
        <authorList>
            <person name="Lim Y.L."/>
            <person name="Ee R."/>
            <person name="Yong D."/>
            <person name="How K.Y."/>
            <person name="Yin W.F."/>
            <person name="Chan K.G."/>
        </authorList>
    </citation>
    <scope>NUCLEOTIDE SEQUENCE [LARGE SCALE GENOMIC DNA]</scope>
    <source>
        <strain evidence="3">DSM 25325</strain>
    </source>
</reference>
<dbReference type="CDD" id="cd06558">
    <property type="entry name" value="crotonase-like"/>
    <property type="match status" value="1"/>
</dbReference>
<gene>
    <name evidence="2" type="ORF">ABW99_15085</name>
</gene>
<dbReference type="PANTHER" id="PTHR43459">
    <property type="entry name" value="ENOYL-COA HYDRATASE"/>
    <property type="match status" value="1"/>
</dbReference>
<dbReference type="InterPro" id="IPR029045">
    <property type="entry name" value="ClpP/crotonase-like_dom_sf"/>
</dbReference>
<dbReference type="InterPro" id="IPR001753">
    <property type="entry name" value="Enoyl-CoA_hydra/iso"/>
</dbReference>
<dbReference type="SUPFAM" id="SSF52096">
    <property type="entry name" value="ClpP/crotonase"/>
    <property type="match status" value="1"/>
</dbReference>
<dbReference type="EMBL" id="CP011568">
    <property type="protein sequence ID" value="AKJ69344.1"/>
    <property type="molecule type" value="Genomic_DNA"/>
</dbReference>
<accession>A0A0G3ETJ3</accession>
<comment type="similarity">
    <text evidence="1">Belongs to the enoyl-CoA hydratase/isomerase family.</text>
</comment>
<dbReference type="AlphaFoldDB" id="A0A0G3ETJ3"/>
<name>A0A0G3ETJ3_9BURK</name>
<dbReference type="Gene3D" id="1.10.12.10">
    <property type="entry name" value="Lyase 2-enoyl-coa Hydratase, Chain A, domain 2"/>
    <property type="match status" value="1"/>
</dbReference>
<dbReference type="Gene3D" id="3.90.226.10">
    <property type="entry name" value="2-enoyl-CoA Hydratase, Chain A, domain 1"/>
    <property type="match status" value="1"/>
</dbReference>
<proteinExistence type="inferred from homology"/>
<dbReference type="Pfam" id="PF00378">
    <property type="entry name" value="ECH_1"/>
    <property type="match status" value="1"/>
</dbReference>
<evidence type="ECO:0000313" key="3">
    <source>
        <dbReference type="Proteomes" id="UP000036700"/>
    </source>
</evidence>
<dbReference type="OrthoDB" id="8524220at2"/>
<dbReference type="KEGG" id="ptx:ABW99_15085"/>
<evidence type="ECO:0000313" key="2">
    <source>
        <dbReference type="EMBL" id="AKJ69344.1"/>
    </source>
</evidence>
<dbReference type="PATRIC" id="fig|445709.3.peg.3190"/>
<protein>
    <submittedName>
        <fullName evidence="2">Enoyl-CoA hydratase</fullName>
    </submittedName>
</protein>
<sequence>MTIASDVARITLNKPEVKNSLGVDEMVEVGRAMQRAVDAGARCILIMGAGDAFCAGRDLRDADPVKDDTYEILSKYINPALGAVRACRVPTVSAVAGPALGFGFGLALSCDITLVADNAMLGSPFRRIGLVTDSGGHHYLRERLGRHRAAELIFTGRMLSGREAASMGLVNRSVGAADLERAALTLATAISTGPTAAFGASKEILDCPGSYEDMAELEARKQDEAMKGADGKEGIEAFKARRSPVFIGR</sequence>
<evidence type="ECO:0000256" key="1">
    <source>
        <dbReference type="ARBA" id="ARBA00005254"/>
    </source>
</evidence>
<dbReference type="RefSeq" id="WP_047215242.1">
    <property type="nucleotide sequence ID" value="NZ_CP011568.3"/>
</dbReference>
<dbReference type="PANTHER" id="PTHR43459:SF1">
    <property type="entry name" value="EG:BACN32G11.4 PROTEIN"/>
    <property type="match status" value="1"/>
</dbReference>
<dbReference type="InterPro" id="IPR014748">
    <property type="entry name" value="Enoyl-CoA_hydra_C"/>
</dbReference>